<feature type="domain" description="Orotidine 5'-phosphate decarboxylase" evidence="10">
    <location>
        <begin position="16"/>
        <end position="241"/>
    </location>
</feature>
<evidence type="ECO:0000256" key="9">
    <source>
        <dbReference type="ARBA" id="ARBA00049157"/>
    </source>
</evidence>
<dbReference type="InterPro" id="IPR011995">
    <property type="entry name" value="OMPdecase_type-2"/>
</dbReference>
<dbReference type="EMBL" id="KF901276">
    <property type="protein sequence ID" value="AIF24905.1"/>
    <property type="molecule type" value="Genomic_DNA"/>
</dbReference>
<dbReference type="CDD" id="cd04725">
    <property type="entry name" value="OMP_decarboxylase_like"/>
    <property type="match status" value="1"/>
</dbReference>
<evidence type="ECO:0000313" key="11">
    <source>
        <dbReference type="EMBL" id="AIF24905.1"/>
    </source>
</evidence>
<accession>A0A075IAU3</accession>
<dbReference type="GO" id="GO:0044205">
    <property type="term" value="P:'de novo' UMP biosynthetic process"/>
    <property type="evidence" value="ECO:0007669"/>
    <property type="project" value="UniProtKB-UniPathway"/>
</dbReference>
<dbReference type="AlphaFoldDB" id="A0A075IAU3"/>
<evidence type="ECO:0000256" key="1">
    <source>
        <dbReference type="ARBA" id="ARBA00004861"/>
    </source>
</evidence>
<sequence>MTKFKTRISQSSTDSRIILANDYDTTNKKIVSQTIQNIKSLHKFLCGIKLNFHVLLPLGKKEIIRINKAAHKYGLQTIADIKLNDIGNTNQITSKTLWNFGFDAIIVNPIMGPKSLKKIVREAHKRDRGVIALCHMSAPEAKASYEINVSLSKNSKPKPLYQLFLKWAISSGADGIIVGATYPKIISHCKKISGKKLDIYSPGIGAQGGSVTKAITSGSDFLIVGRTILSSKNPARIAKQLQSANV</sequence>
<evidence type="ECO:0000256" key="6">
    <source>
        <dbReference type="ARBA" id="ARBA00022975"/>
    </source>
</evidence>
<dbReference type="Gene3D" id="3.20.20.70">
    <property type="entry name" value="Aldolase class I"/>
    <property type="match status" value="1"/>
</dbReference>
<comment type="similarity">
    <text evidence="2">Belongs to the OMP decarboxylase family. Type 2 subfamily.</text>
</comment>
<protein>
    <recommendedName>
        <fullName evidence="4">Orotidine 5'-phosphate decarboxylase</fullName>
        <ecNumber evidence="3">4.1.1.23</ecNumber>
    </recommendedName>
    <alternativeName>
        <fullName evidence="8">OMP decarboxylase</fullName>
    </alternativeName>
</protein>
<keyword evidence="5" id="KW-0210">Decarboxylase</keyword>
<dbReference type="InterPro" id="IPR011060">
    <property type="entry name" value="RibuloseP-bd_barrel"/>
</dbReference>
<evidence type="ECO:0000259" key="10">
    <source>
        <dbReference type="SMART" id="SM00934"/>
    </source>
</evidence>
<dbReference type="SUPFAM" id="SSF51366">
    <property type="entry name" value="Ribulose-phoshate binding barrel"/>
    <property type="match status" value="1"/>
</dbReference>
<comment type="pathway">
    <text evidence="1">Pyrimidine metabolism; UMP biosynthesis via de novo pathway; UMP from orotate: step 2/2.</text>
</comment>
<dbReference type="EC" id="4.1.1.23" evidence="3"/>
<dbReference type="Pfam" id="PF00215">
    <property type="entry name" value="OMPdecase"/>
    <property type="match status" value="1"/>
</dbReference>
<organism evidence="11">
    <name type="scientific">uncultured marine thaumarchaeote SAT1000_41_C02</name>
    <dbReference type="NCBI Taxonomy" id="1456409"/>
    <lineage>
        <taxon>Archaea</taxon>
        <taxon>Nitrososphaerota</taxon>
        <taxon>environmental samples</taxon>
    </lineage>
</organism>
<keyword evidence="7 11" id="KW-0456">Lyase</keyword>
<reference evidence="11" key="1">
    <citation type="journal article" date="2014" name="Genome Biol. Evol.">
        <title>Pangenome evidence for extensive interdomain horizontal transfer affecting lineage core and shell genes in uncultured planktonic thaumarchaeota and euryarchaeota.</title>
        <authorList>
            <person name="Deschamps P."/>
            <person name="Zivanovic Y."/>
            <person name="Moreira D."/>
            <person name="Rodriguez-Valera F."/>
            <person name="Lopez-Garcia P."/>
        </authorList>
    </citation>
    <scope>NUCLEOTIDE SEQUENCE</scope>
</reference>
<name>A0A075IAU3_9ARCH</name>
<evidence type="ECO:0000256" key="2">
    <source>
        <dbReference type="ARBA" id="ARBA00008847"/>
    </source>
</evidence>
<dbReference type="SMART" id="SM00934">
    <property type="entry name" value="OMPdecase"/>
    <property type="match status" value="1"/>
</dbReference>
<dbReference type="PANTHER" id="PTHR43375:SF1">
    <property type="entry name" value="OROTIDINE 5'-PHOSPHATE DECARBOXYLASE"/>
    <property type="match status" value="1"/>
</dbReference>
<evidence type="ECO:0000256" key="5">
    <source>
        <dbReference type="ARBA" id="ARBA00022793"/>
    </source>
</evidence>
<dbReference type="GO" id="GO:0006207">
    <property type="term" value="P:'de novo' pyrimidine nucleobase biosynthetic process"/>
    <property type="evidence" value="ECO:0007669"/>
    <property type="project" value="InterPro"/>
</dbReference>
<evidence type="ECO:0000256" key="8">
    <source>
        <dbReference type="ARBA" id="ARBA00033428"/>
    </source>
</evidence>
<evidence type="ECO:0000256" key="3">
    <source>
        <dbReference type="ARBA" id="ARBA00012321"/>
    </source>
</evidence>
<dbReference type="InterPro" id="IPR001754">
    <property type="entry name" value="OMPdeCOase_dom"/>
</dbReference>
<gene>
    <name evidence="11" type="primary">pyrF</name>
</gene>
<dbReference type="InterPro" id="IPR013785">
    <property type="entry name" value="Aldolase_TIM"/>
</dbReference>
<dbReference type="GO" id="GO:0004590">
    <property type="term" value="F:orotidine-5'-phosphate decarboxylase activity"/>
    <property type="evidence" value="ECO:0007669"/>
    <property type="project" value="UniProtKB-EC"/>
</dbReference>
<comment type="catalytic activity">
    <reaction evidence="9">
        <text>orotidine 5'-phosphate + H(+) = UMP + CO2</text>
        <dbReference type="Rhea" id="RHEA:11596"/>
        <dbReference type="ChEBI" id="CHEBI:15378"/>
        <dbReference type="ChEBI" id="CHEBI:16526"/>
        <dbReference type="ChEBI" id="CHEBI:57538"/>
        <dbReference type="ChEBI" id="CHEBI:57865"/>
        <dbReference type="EC" id="4.1.1.23"/>
    </reaction>
</comment>
<proteinExistence type="inferred from homology"/>
<evidence type="ECO:0000256" key="7">
    <source>
        <dbReference type="ARBA" id="ARBA00023239"/>
    </source>
</evidence>
<dbReference type="PANTHER" id="PTHR43375">
    <property type="entry name" value="OROTIDINE 5'-PHOSPHATE DECARBOXYLASE"/>
    <property type="match status" value="1"/>
</dbReference>
<keyword evidence="6" id="KW-0665">Pyrimidine biosynthesis</keyword>
<evidence type="ECO:0000256" key="4">
    <source>
        <dbReference type="ARBA" id="ARBA00021923"/>
    </source>
</evidence>
<dbReference type="UniPathway" id="UPA00070">
    <property type="reaction ID" value="UER00120"/>
</dbReference>